<dbReference type="Gene3D" id="1.20.1070.10">
    <property type="entry name" value="Rhodopsin 7-helix transmembrane proteins"/>
    <property type="match status" value="1"/>
</dbReference>
<keyword evidence="2" id="KW-1133">Transmembrane helix</keyword>
<feature type="transmembrane region" description="Helical" evidence="2">
    <location>
        <begin position="98"/>
        <end position="116"/>
    </location>
</feature>
<keyword evidence="2" id="KW-0472">Membrane</keyword>
<reference evidence="3" key="1">
    <citation type="submission" date="2023-06" db="EMBL/GenBank/DDBJ databases">
        <title>Genomic analysis of the entomopathogenic nematode Steinernema hermaphroditum.</title>
        <authorList>
            <person name="Schwarz E.M."/>
            <person name="Heppert J.K."/>
            <person name="Baniya A."/>
            <person name="Schwartz H.T."/>
            <person name="Tan C.-H."/>
            <person name="Antoshechkin I."/>
            <person name="Sternberg P.W."/>
            <person name="Goodrich-Blair H."/>
            <person name="Dillman A.R."/>
        </authorList>
    </citation>
    <scope>NUCLEOTIDE SEQUENCE</scope>
    <source>
        <strain evidence="3">PS9179</strain>
        <tissue evidence="3">Whole animal</tissue>
    </source>
</reference>
<dbReference type="PANTHER" id="PTHR47518">
    <property type="entry name" value="SERPENTINE RECEPTOR CLASS EPSILON-13-RELATED"/>
    <property type="match status" value="1"/>
</dbReference>
<feature type="transmembrane region" description="Helical" evidence="2">
    <location>
        <begin position="253"/>
        <end position="274"/>
    </location>
</feature>
<feature type="transmembrane region" description="Helical" evidence="2">
    <location>
        <begin position="216"/>
        <end position="241"/>
    </location>
</feature>
<proteinExistence type="inferred from homology"/>
<dbReference type="AlphaFoldDB" id="A0AA39I843"/>
<comment type="caution">
    <text evidence="3">The sequence shown here is derived from an EMBL/GenBank/DDBJ whole genome shotgun (WGS) entry which is preliminary data.</text>
</comment>
<keyword evidence="2" id="KW-0812">Transmembrane</keyword>
<evidence type="ECO:0000313" key="4">
    <source>
        <dbReference type="Proteomes" id="UP001175271"/>
    </source>
</evidence>
<dbReference type="PANTHER" id="PTHR47518:SF9">
    <property type="entry name" value="SERPENTINE RECEPTOR, CLASS T"/>
    <property type="match status" value="1"/>
</dbReference>
<dbReference type="EMBL" id="JAUCMV010000002">
    <property type="protein sequence ID" value="KAK0418197.1"/>
    <property type="molecule type" value="Genomic_DNA"/>
</dbReference>
<dbReference type="Pfam" id="PF03125">
    <property type="entry name" value="Sre"/>
    <property type="match status" value="1"/>
</dbReference>
<keyword evidence="4" id="KW-1185">Reference proteome</keyword>
<accession>A0AA39I843</accession>
<dbReference type="GO" id="GO:0016020">
    <property type="term" value="C:membrane"/>
    <property type="evidence" value="ECO:0007669"/>
    <property type="project" value="InterPro"/>
</dbReference>
<evidence type="ECO:0008006" key="5">
    <source>
        <dbReference type="Google" id="ProtNLM"/>
    </source>
</evidence>
<dbReference type="GO" id="GO:0007606">
    <property type="term" value="P:sensory perception of chemical stimulus"/>
    <property type="evidence" value="ECO:0007669"/>
    <property type="project" value="InterPro"/>
</dbReference>
<dbReference type="Proteomes" id="UP001175271">
    <property type="component" value="Unassembled WGS sequence"/>
</dbReference>
<comment type="similarity">
    <text evidence="1">Belongs to the nematode receptor-like protein sre family.</text>
</comment>
<feature type="transmembrane region" description="Helical" evidence="2">
    <location>
        <begin position="54"/>
        <end position="78"/>
    </location>
</feature>
<gene>
    <name evidence="3" type="ORF">QR680_013428</name>
</gene>
<dbReference type="InterPro" id="IPR004151">
    <property type="entry name" value="7TM_GPCR_serpentine_rcpt_Sre"/>
</dbReference>
<protein>
    <recommendedName>
        <fullName evidence="5">G-protein coupled receptors family 1 profile domain-containing protein</fullName>
    </recommendedName>
</protein>
<dbReference type="InterPro" id="IPR052854">
    <property type="entry name" value="Serpentine_rcpt_epsilon"/>
</dbReference>
<dbReference type="CDD" id="cd00637">
    <property type="entry name" value="7tm_classA_rhodopsin-like"/>
    <property type="match status" value="1"/>
</dbReference>
<evidence type="ECO:0000256" key="1">
    <source>
        <dbReference type="ARBA" id="ARBA00006803"/>
    </source>
</evidence>
<evidence type="ECO:0000256" key="2">
    <source>
        <dbReference type="SAM" id="Phobius"/>
    </source>
</evidence>
<feature type="transmembrane region" description="Helical" evidence="2">
    <location>
        <begin position="155"/>
        <end position="181"/>
    </location>
</feature>
<feature type="transmembrane region" description="Helical" evidence="2">
    <location>
        <begin position="128"/>
        <end position="149"/>
    </location>
</feature>
<feature type="transmembrane region" description="Helical" evidence="2">
    <location>
        <begin position="20"/>
        <end position="42"/>
    </location>
</feature>
<dbReference type="SUPFAM" id="SSF81321">
    <property type="entry name" value="Family A G protein-coupled receptor-like"/>
    <property type="match status" value="1"/>
</dbReference>
<sequence length="326" mass="36451">MQPTLGILHMELAPLTVVFWATELLVHVVGFVISAVFLLSFFRFPLFHANFRLIIANLALSTVFTSVSRFAILVGHIARLIPPESPAGDWLQTLRDTGMYSAGFHLVLLSGERAIATIKSRVYEKSRGFHLVVALILATWLGSFLIIFFTRRGELSQFVALGIIAVADGVAFLVMLVFFYVNHKMYFKVTAKVNGGVPQSLSQRYQYSENISSSRLLIRFLLFLAVASLVALASFLGYLFYGDRSTLGRVFGFVFDLTIASLTSFVPIIIIIGTPRLRSTTLDRICATGSRFPKKKAEALKDINGRKLIVKDETKVYFDQLKASWY</sequence>
<name>A0AA39I843_9BILA</name>
<evidence type="ECO:0000313" key="3">
    <source>
        <dbReference type="EMBL" id="KAK0418197.1"/>
    </source>
</evidence>
<organism evidence="3 4">
    <name type="scientific">Steinernema hermaphroditum</name>
    <dbReference type="NCBI Taxonomy" id="289476"/>
    <lineage>
        <taxon>Eukaryota</taxon>
        <taxon>Metazoa</taxon>
        <taxon>Ecdysozoa</taxon>
        <taxon>Nematoda</taxon>
        <taxon>Chromadorea</taxon>
        <taxon>Rhabditida</taxon>
        <taxon>Tylenchina</taxon>
        <taxon>Panagrolaimomorpha</taxon>
        <taxon>Strongyloidoidea</taxon>
        <taxon>Steinernematidae</taxon>
        <taxon>Steinernema</taxon>
    </lineage>
</organism>